<feature type="transmembrane region" description="Helical" evidence="1">
    <location>
        <begin position="230"/>
        <end position="251"/>
    </location>
</feature>
<sequence>MTQHQAPAKRFRPEIEGLRSVAFVLVAVYHVWFNRVSGGVDVFFAVSGFLITLTLLGHVRRYGAIQPLTYLARLATRLLPAATVVCIVVFICTVVLRPLPMWQDTFDQIIASMFYWENWYLAWNAVDYLATDQSRSPLQHFWAMSVQGQFYLLWLLLFLLAARVAKGSEHRTRRIVTGAIAVLALVSFAWSIVQTQQHQEFAYFSTLTRVWEFGAGALLALLIHRMRIPSALAGALSWLGLAVLVSMGFLLPVADVFPGWVAALPVLAAVSVMVAGENDAKWGANALLATRPFVWMGGFGYGFYLWHWPVMIFTLTVQGRTEVGFLTGLGILGLSFVLAYLTVRLVERPLADFRAAKRAFTRRAVTAVAVASAAATGGLGFVGDALVAQRTAAQAQERWETQTAPCFGALALLDRENCEADVSAPVLPATPGNDSGRIFADDCHTRPTGTGLKPCTWGDRDGTVRIALVGNSHGAVWFPALRALADQHGWQLDTYNKASCSFNMTGRQENDEEVRETCLDWIADLLEHFDTIEPYDFIFTSAFAGNSNFIDPVTGEMSFEAGVHGYREAWQWQIERGTQMVIMRDYPVTTNEMIECSRLQPRAPCVTELADVQTPLGQDVIAQAALQTEGAWLVDMTHWFCDDGICPTVIGDVHVYRDYHHFTETYGMSLAIPLEIELREQSPIPDDAFAS</sequence>
<evidence type="ECO:0000313" key="5">
    <source>
        <dbReference type="Proteomes" id="UP000824005"/>
    </source>
</evidence>
<dbReference type="InterPro" id="IPR002656">
    <property type="entry name" value="Acyl_transf_3_dom"/>
</dbReference>
<reference evidence="4" key="1">
    <citation type="journal article" date="2021" name="PeerJ">
        <title>Extensive microbial diversity within the chicken gut microbiome revealed by metagenomics and culture.</title>
        <authorList>
            <person name="Gilroy R."/>
            <person name="Ravi A."/>
            <person name="Getino M."/>
            <person name="Pursley I."/>
            <person name="Horton D.L."/>
            <person name="Alikhan N.F."/>
            <person name="Baker D."/>
            <person name="Gharbi K."/>
            <person name="Hall N."/>
            <person name="Watson M."/>
            <person name="Adriaenssens E.M."/>
            <person name="Foster-Nyarko E."/>
            <person name="Jarju S."/>
            <person name="Secka A."/>
            <person name="Antonio M."/>
            <person name="Oren A."/>
            <person name="Chaudhuri R.R."/>
            <person name="La Ragione R."/>
            <person name="Hildebrand F."/>
            <person name="Pallen M.J."/>
        </authorList>
    </citation>
    <scope>NUCLEOTIDE SEQUENCE</scope>
    <source>
        <strain evidence="4">ChiGjej1B1-98</strain>
    </source>
</reference>
<feature type="transmembrane region" description="Helical" evidence="1">
    <location>
        <begin position="364"/>
        <end position="388"/>
    </location>
</feature>
<feature type="transmembrane region" description="Helical" evidence="1">
    <location>
        <begin position="257"/>
        <end position="275"/>
    </location>
</feature>
<feature type="transmembrane region" description="Helical" evidence="1">
    <location>
        <begin position="201"/>
        <end position="223"/>
    </location>
</feature>
<keyword evidence="1" id="KW-0472">Membrane</keyword>
<dbReference type="GO" id="GO:0009103">
    <property type="term" value="P:lipopolysaccharide biosynthetic process"/>
    <property type="evidence" value="ECO:0007669"/>
    <property type="project" value="TreeGrafter"/>
</dbReference>
<name>A0A9D1YVS5_9MICO</name>
<gene>
    <name evidence="4" type="ORF">H9830_09540</name>
</gene>
<feature type="transmembrane region" description="Helical" evidence="1">
    <location>
        <begin position="141"/>
        <end position="162"/>
    </location>
</feature>
<dbReference type="Proteomes" id="UP000824005">
    <property type="component" value="Unassembled WGS sequence"/>
</dbReference>
<protein>
    <submittedName>
        <fullName evidence="4">Acyltransferase</fullName>
    </submittedName>
</protein>
<feature type="transmembrane region" description="Helical" evidence="1">
    <location>
        <begin position="323"/>
        <end position="343"/>
    </location>
</feature>
<evidence type="ECO:0000313" key="4">
    <source>
        <dbReference type="EMBL" id="HIY66505.1"/>
    </source>
</evidence>
<feature type="transmembrane region" description="Helical" evidence="1">
    <location>
        <begin position="174"/>
        <end position="195"/>
    </location>
</feature>
<feature type="transmembrane region" description="Helical" evidence="1">
    <location>
        <begin position="78"/>
        <end position="96"/>
    </location>
</feature>
<keyword evidence="1" id="KW-1133">Transmembrane helix</keyword>
<accession>A0A9D1YVS5</accession>
<evidence type="ECO:0000259" key="2">
    <source>
        <dbReference type="Pfam" id="PF01757"/>
    </source>
</evidence>
<feature type="domain" description="SGNH" evidence="3">
    <location>
        <begin position="442"/>
        <end position="665"/>
    </location>
</feature>
<evidence type="ECO:0000256" key="1">
    <source>
        <dbReference type="SAM" id="Phobius"/>
    </source>
</evidence>
<dbReference type="Pfam" id="PF19040">
    <property type="entry name" value="SGNH"/>
    <property type="match status" value="1"/>
</dbReference>
<reference evidence="4" key="2">
    <citation type="submission" date="2021-04" db="EMBL/GenBank/DDBJ databases">
        <authorList>
            <person name="Gilroy R."/>
        </authorList>
    </citation>
    <scope>NUCLEOTIDE SEQUENCE</scope>
    <source>
        <strain evidence="4">ChiGjej1B1-98</strain>
    </source>
</reference>
<organism evidence="4 5">
    <name type="scientific">Candidatus Agrococcus pullicola</name>
    <dbReference type="NCBI Taxonomy" id="2838429"/>
    <lineage>
        <taxon>Bacteria</taxon>
        <taxon>Bacillati</taxon>
        <taxon>Actinomycetota</taxon>
        <taxon>Actinomycetes</taxon>
        <taxon>Micrococcales</taxon>
        <taxon>Microbacteriaceae</taxon>
        <taxon>Agrococcus</taxon>
    </lineage>
</organism>
<dbReference type="GO" id="GO:0016747">
    <property type="term" value="F:acyltransferase activity, transferring groups other than amino-acyl groups"/>
    <property type="evidence" value="ECO:0007669"/>
    <property type="project" value="InterPro"/>
</dbReference>
<dbReference type="GO" id="GO:0016020">
    <property type="term" value="C:membrane"/>
    <property type="evidence" value="ECO:0007669"/>
    <property type="project" value="TreeGrafter"/>
</dbReference>
<dbReference type="EMBL" id="DXDC01000291">
    <property type="protein sequence ID" value="HIY66505.1"/>
    <property type="molecule type" value="Genomic_DNA"/>
</dbReference>
<dbReference type="AlphaFoldDB" id="A0A9D1YVS5"/>
<dbReference type="InterPro" id="IPR050879">
    <property type="entry name" value="Acyltransferase_3"/>
</dbReference>
<feature type="transmembrane region" description="Helical" evidence="1">
    <location>
        <begin position="39"/>
        <end position="57"/>
    </location>
</feature>
<dbReference type="InterPro" id="IPR043968">
    <property type="entry name" value="SGNH"/>
</dbReference>
<keyword evidence="1" id="KW-0812">Transmembrane</keyword>
<comment type="caution">
    <text evidence="4">The sequence shown here is derived from an EMBL/GenBank/DDBJ whole genome shotgun (WGS) entry which is preliminary data.</text>
</comment>
<feature type="domain" description="Acyltransferase 3" evidence="2">
    <location>
        <begin position="14"/>
        <end position="343"/>
    </location>
</feature>
<keyword evidence="4" id="KW-0012">Acyltransferase</keyword>
<evidence type="ECO:0000259" key="3">
    <source>
        <dbReference type="Pfam" id="PF19040"/>
    </source>
</evidence>
<proteinExistence type="predicted"/>
<dbReference type="PANTHER" id="PTHR23028">
    <property type="entry name" value="ACETYLTRANSFERASE"/>
    <property type="match status" value="1"/>
</dbReference>
<keyword evidence="4" id="KW-0808">Transferase</keyword>
<dbReference type="Pfam" id="PF01757">
    <property type="entry name" value="Acyl_transf_3"/>
    <property type="match status" value="1"/>
</dbReference>
<dbReference type="PANTHER" id="PTHR23028:SF53">
    <property type="entry name" value="ACYL_TRANSF_3 DOMAIN-CONTAINING PROTEIN"/>
    <property type="match status" value="1"/>
</dbReference>
<feature type="transmembrane region" description="Helical" evidence="1">
    <location>
        <begin position="17"/>
        <end position="33"/>
    </location>
</feature>
<feature type="transmembrane region" description="Helical" evidence="1">
    <location>
        <begin position="282"/>
        <end position="303"/>
    </location>
</feature>